<name>A0A1E1LNU2_9HELO</name>
<dbReference type="PROSITE" id="PS00245">
    <property type="entry name" value="PHYTOCHROME_1"/>
    <property type="match status" value="1"/>
</dbReference>
<dbReference type="AlphaFoldDB" id="A0A1E1LNU2"/>
<organism evidence="1 2">
    <name type="scientific">Rhynchosporium agropyri</name>
    <dbReference type="NCBI Taxonomy" id="914238"/>
    <lineage>
        <taxon>Eukaryota</taxon>
        <taxon>Fungi</taxon>
        <taxon>Dikarya</taxon>
        <taxon>Ascomycota</taxon>
        <taxon>Pezizomycotina</taxon>
        <taxon>Leotiomycetes</taxon>
        <taxon>Helotiales</taxon>
        <taxon>Ploettnerulaceae</taxon>
        <taxon>Rhynchosporium</taxon>
    </lineage>
</organism>
<protein>
    <submittedName>
        <fullName evidence="1">Uncharacterized protein</fullName>
    </submittedName>
</protein>
<dbReference type="Proteomes" id="UP000178912">
    <property type="component" value="Unassembled WGS sequence"/>
</dbReference>
<sequence>MAFSQYLPGNICLYSSTPTRKIARISNICPIDESITQAEVILYICGTNSIYMQTAPHRIPRKAVMGGAELSSVHACHWPYCTNRRYPKLLYCELPKLLCSQRIFEQ</sequence>
<accession>A0A1E1LNU2</accession>
<evidence type="ECO:0000313" key="1">
    <source>
        <dbReference type="EMBL" id="CZT11499.1"/>
    </source>
</evidence>
<dbReference type="InterPro" id="IPR013516">
    <property type="entry name" value="Phyto_chromo_BS"/>
</dbReference>
<dbReference type="EMBL" id="FJUX01000141">
    <property type="protein sequence ID" value="CZT11499.1"/>
    <property type="molecule type" value="Genomic_DNA"/>
</dbReference>
<keyword evidence="2" id="KW-1185">Reference proteome</keyword>
<evidence type="ECO:0000313" key="2">
    <source>
        <dbReference type="Proteomes" id="UP000178912"/>
    </source>
</evidence>
<gene>
    <name evidence="1" type="ORF">RAG0_15626</name>
</gene>
<reference evidence="2" key="1">
    <citation type="submission" date="2016-03" db="EMBL/GenBank/DDBJ databases">
        <authorList>
            <person name="Guldener U."/>
        </authorList>
    </citation>
    <scope>NUCLEOTIDE SEQUENCE [LARGE SCALE GENOMIC DNA]</scope>
    <source>
        <strain evidence="2">04CH-RAC-A.6.1</strain>
    </source>
</reference>
<proteinExistence type="predicted"/>